<evidence type="ECO:0000256" key="5">
    <source>
        <dbReference type="ARBA" id="ARBA00023136"/>
    </source>
</evidence>
<feature type="transmembrane region" description="Helical" evidence="6">
    <location>
        <begin position="134"/>
        <end position="153"/>
    </location>
</feature>
<dbReference type="AlphaFoldDB" id="A0A926NNS7"/>
<dbReference type="PANTHER" id="PTHR36115:SF9">
    <property type="entry name" value="LMO1584 PROTEIN"/>
    <property type="match status" value="1"/>
</dbReference>
<evidence type="ECO:0000313" key="8">
    <source>
        <dbReference type="EMBL" id="MBD1383318.1"/>
    </source>
</evidence>
<sequence>MEHQEVVTEKEYAGIGARFLAIFLDGIIIGIPMYILFFVVTILVFGLDGGTQMLFSETYPEEEISDAEAMAFLGKMILYLILVFVISIGGGIAYYAGMHASKWQATFGKKILGIKVTDLNGQKISFWRSLGRHLSMQFISSIFMIGFIIAFFTERKQSLHDLIAGTIVVKDK</sequence>
<feature type="transmembrane region" description="Helical" evidence="6">
    <location>
        <begin position="77"/>
        <end position="97"/>
    </location>
</feature>
<keyword evidence="5 6" id="KW-0472">Membrane</keyword>
<comment type="subcellular location">
    <subcellularLocation>
        <location evidence="1">Cell membrane</location>
        <topology evidence="1">Multi-pass membrane protein</topology>
    </subcellularLocation>
</comment>
<reference evidence="8" key="1">
    <citation type="submission" date="2020-09" db="EMBL/GenBank/DDBJ databases">
        <title>A novel bacterium of genus Bacillus, isolated from South China Sea.</title>
        <authorList>
            <person name="Huang H."/>
            <person name="Mo K."/>
            <person name="Hu Y."/>
        </authorList>
    </citation>
    <scope>NUCLEOTIDE SEQUENCE</scope>
    <source>
        <strain evidence="8">IB182487</strain>
    </source>
</reference>
<protein>
    <submittedName>
        <fullName evidence="8">RDD family protein</fullName>
    </submittedName>
</protein>
<keyword evidence="9" id="KW-1185">Reference proteome</keyword>
<comment type="caution">
    <text evidence="8">The sequence shown here is derived from an EMBL/GenBank/DDBJ whole genome shotgun (WGS) entry which is preliminary data.</text>
</comment>
<dbReference type="PANTHER" id="PTHR36115">
    <property type="entry name" value="PROLINE-RICH ANTIGEN HOMOLOG-RELATED"/>
    <property type="match status" value="1"/>
</dbReference>
<dbReference type="InterPro" id="IPR051791">
    <property type="entry name" value="Pra-immunoreactive"/>
</dbReference>
<evidence type="ECO:0000256" key="3">
    <source>
        <dbReference type="ARBA" id="ARBA00022692"/>
    </source>
</evidence>
<keyword evidence="4 6" id="KW-1133">Transmembrane helix</keyword>
<accession>A0A926NNS7</accession>
<feature type="domain" description="RDD" evidence="7">
    <location>
        <begin position="12"/>
        <end position="165"/>
    </location>
</feature>
<keyword evidence="3 6" id="KW-0812">Transmembrane</keyword>
<dbReference type="Proteomes" id="UP000626844">
    <property type="component" value="Unassembled WGS sequence"/>
</dbReference>
<evidence type="ECO:0000256" key="6">
    <source>
        <dbReference type="SAM" id="Phobius"/>
    </source>
</evidence>
<dbReference type="EMBL" id="JACXAI010000050">
    <property type="protein sequence ID" value="MBD1383318.1"/>
    <property type="molecule type" value="Genomic_DNA"/>
</dbReference>
<feature type="transmembrane region" description="Helical" evidence="6">
    <location>
        <begin position="20"/>
        <end position="47"/>
    </location>
</feature>
<dbReference type="Pfam" id="PF06271">
    <property type="entry name" value="RDD"/>
    <property type="match status" value="1"/>
</dbReference>
<dbReference type="GO" id="GO:0005886">
    <property type="term" value="C:plasma membrane"/>
    <property type="evidence" value="ECO:0007669"/>
    <property type="project" value="UniProtKB-SubCell"/>
</dbReference>
<evidence type="ECO:0000256" key="2">
    <source>
        <dbReference type="ARBA" id="ARBA00022475"/>
    </source>
</evidence>
<organism evidence="8 9">
    <name type="scientific">Metabacillus arenae</name>
    <dbReference type="NCBI Taxonomy" id="2771434"/>
    <lineage>
        <taxon>Bacteria</taxon>
        <taxon>Bacillati</taxon>
        <taxon>Bacillota</taxon>
        <taxon>Bacilli</taxon>
        <taxon>Bacillales</taxon>
        <taxon>Bacillaceae</taxon>
        <taxon>Metabacillus</taxon>
    </lineage>
</organism>
<gene>
    <name evidence="8" type="ORF">IC621_24330</name>
</gene>
<keyword evidence="2" id="KW-1003">Cell membrane</keyword>
<name>A0A926NNS7_9BACI</name>
<evidence type="ECO:0000313" key="9">
    <source>
        <dbReference type="Proteomes" id="UP000626844"/>
    </source>
</evidence>
<evidence type="ECO:0000256" key="4">
    <source>
        <dbReference type="ARBA" id="ARBA00022989"/>
    </source>
</evidence>
<dbReference type="InterPro" id="IPR010432">
    <property type="entry name" value="RDD"/>
</dbReference>
<evidence type="ECO:0000256" key="1">
    <source>
        <dbReference type="ARBA" id="ARBA00004651"/>
    </source>
</evidence>
<proteinExistence type="predicted"/>
<evidence type="ECO:0000259" key="7">
    <source>
        <dbReference type="Pfam" id="PF06271"/>
    </source>
</evidence>